<dbReference type="EMBL" id="CP044456">
    <property type="protein sequence ID" value="QIC71777.1"/>
    <property type="molecule type" value="Genomic_DNA"/>
</dbReference>
<dbReference type="RefSeq" id="WP_163146437.1">
    <property type="nucleotide sequence ID" value="NZ_CP044456.1"/>
</dbReference>
<feature type="chain" id="PRO_5025670737" evidence="1">
    <location>
        <begin position="23"/>
        <end position="221"/>
    </location>
</feature>
<keyword evidence="2" id="KW-0614">Plasmid</keyword>
<dbReference type="Proteomes" id="UP000503440">
    <property type="component" value="Plasmid pB18-1"/>
</dbReference>
<geneLocation type="plasmid" evidence="3">
    <name>pb18-1</name>
</geneLocation>
<evidence type="ECO:0000313" key="2">
    <source>
        <dbReference type="EMBL" id="QIC71777.1"/>
    </source>
</evidence>
<reference evidence="2 3" key="1">
    <citation type="submission" date="2019-09" db="EMBL/GenBank/DDBJ databases">
        <title>Non-baumannii Acinetobacter spp. carrying blaNDM-1 isolated in China.</title>
        <authorList>
            <person name="Cui C."/>
            <person name="Chen C."/>
            <person name="Sun J."/>
            <person name="Liu Y."/>
        </authorList>
    </citation>
    <scope>NUCLEOTIDE SEQUENCE [LARGE SCALE GENOMIC DNA]</scope>
    <source>
        <strain evidence="2 3">B18</strain>
        <plasmid evidence="3">pb18-1</plasmid>
    </source>
</reference>
<name>A0A6C0Y697_9GAMM</name>
<sequence>MKKALILGLLSATCLITTTAMAEVRVSFSHTEVPSKAPIFAQQLESSYQLPPQYVDLKEQRLAKDVGNQVISTPKSALKPGKNWFGLNHERVYAYLDQYPEVKELVISYMYRQGITNFLDVKNFVTVQQAVDDELTYDFLNKRWFINDLKQYVQDENHPFVKYHKSRMTPEHFQLFQRALNSQPAQENAVINIKTLVVHGMVLQDFYDRKLPTANINGADL</sequence>
<gene>
    <name evidence="2" type="ORF">FSC09_15405</name>
</gene>
<dbReference type="AlphaFoldDB" id="A0A6C0Y697"/>
<keyword evidence="1" id="KW-0732">Signal</keyword>
<protein>
    <submittedName>
        <fullName evidence="2">Uncharacterized protein</fullName>
    </submittedName>
</protein>
<proteinExistence type="predicted"/>
<evidence type="ECO:0000313" key="3">
    <source>
        <dbReference type="Proteomes" id="UP000503440"/>
    </source>
</evidence>
<organism evidence="2 3">
    <name type="scientific">Acinetobacter indicus</name>
    <dbReference type="NCBI Taxonomy" id="756892"/>
    <lineage>
        <taxon>Bacteria</taxon>
        <taxon>Pseudomonadati</taxon>
        <taxon>Pseudomonadota</taxon>
        <taxon>Gammaproteobacteria</taxon>
        <taxon>Moraxellales</taxon>
        <taxon>Moraxellaceae</taxon>
        <taxon>Acinetobacter</taxon>
    </lineage>
</organism>
<feature type="signal peptide" evidence="1">
    <location>
        <begin position="1"/>
        <end position="22"/>
    </location>
</feature>
<evidence type="ECO:0000256" key="1">
    <source>
        <dbReference type="SAM" id="SignalP"/>
    </source>
</evidence>
<accession>A0A6C0Y697</accession>